<dbReference type="eggNOG" id="ENOG502ZJ7C">
    <property type="taxonomic scope" value="Bacteria"/>
</dbReference>
<name>A0A0M2PX81_PROHO</name>
<dbReference type="GO" id="GO:0003676">
    <property type="term" value="F:nucleic acid binding"/>
    <property type="evidence" value="ECO:0007669"/>
    <property type="project" value="InterPro"/>
</dbReference>
<sequence>MAKDKFHGAVRRALEKENWQITHDPFPFDYGGVNFQIDIGAEQVLGAERAGEKIAVEIKSFLNPLPFTQGAVQAYQLQIIVYNPEQERIEEWNP</sequence>
<dbReference type="RefSeq" id="WP_016924248.1">
    <property type="nucleotide sequence ID" value="NZ_KB235937.1"/>
</dbReference>
<dbReference type="Proteomes" id="UP000034681">
    <property type="component" value="Unassembled WGS sequence"/>
</dbReference>
<gene>
    <name evidence="1" type="ORF">PROH_14240</name>
</gene>
<accession>A0A0M2PX81</accession>
<dbReference type="EMBL" id="AJTX02000006">
    <property type="protein sequence ID" value="KKI98976.1"/>
    <property type="molecule type" value="Genomic_DNA"/>
</dbReference>
<dbReference type="InterPro" id="IPR011856">
    <property type="entry name" value="tRNA_endonuc-like_dom_sf"/>
</dbReference>
<dbReference type="InterPro" id="IPR014919">
    <property type="entry name" value="XisH"/>
</dbReference>
<evidence type="ECO:0000313" key="2">
    <source>
        <dbReference type="Proteomes" id="UP000034681"/>
    </source>
</evidence>
<dbReference type="InterPro" id="IPR011335">
    <property type="entry name" value="Restrct_endonuc-II-like"/>
</dbReference>
<keyword evidence="2" id="KW-1185">Reference proteome</keyword>
<evidence type="ECO:0008006" key="3">
    <source>
        <dbReference type="Google" id="ProtNLM"/>
    </source>
</evidence>
<dbReference type="STRING" id="317619.GCA_000332315_01966"/>
<evidence type="ECO:0000313" key="1">
    <source>
        <dbReference type="EMBL" id="KKI98976.1"/>
    </source>
</evidence>
<dbReference type="OrthoDB" id="456752at2"/>
<protein>
    <recommendedName>
        <fullName evidence="3">Fatty-acid oxidation protein subunit alpha</fullName>
    </recommendedName>
</protein>
<reference evidence="1" key="1">
    <citation type="submission" date="2012-04" db="EMBL/GenBank/DDBJ databases">
        <authorList>
            <person name="Borisov I.G."/>
            <person name="Ivanikova N.V."/>
            <person name="Pinevich A.V."/>
        </authorList>
    </citation>
    <scope>NUCLEOTIDE SEQUENCE</scope>
    <source>
        <strain evidence="1">CALU 1027</strain>
    </source>
</reference>
<organism evidence="1 2">
    <name type="scientific">Prochlorothrix hollandica PCC 9006 = CALU 1027</name>
    <dbReference type="NCBI Taxonomy" id="317619"/>
    <lineage>
        <taxon>Bacteria</taxon>
        <taxon>Bacillati</taxon>
        <taxon>Cyanobacteriota</taxon>
        <taxon>Cyanophyceae</taxon>
        <taxon>Prochlorotrichales</taxon>
        <taxon>Prochlorotrichaceae</taxon>
        <taxon>Prochlorothrix</taxon>
    </lineage>
</organism>
<comment type="caution">
    <text evidence="1">The sequence shown here is derived from an EMBL/GenBank/DDBJ whole genome shotgun (WGS) entry which is preliminary data.</text>
</comment>
<dbReference type="SUPFAM" id="SSF52980">
    <property type="entry name" value="Restriction endonuclease-like"/>
    <property type="match status" value="1"/>
</dbReference>
<dbReference type="Pfam" id="PF08814">
    <property type="entry name" value="XisH"/>
    <property type="match status" value="1"/>
</dbReference>
<dbReference type="AlphaFoldDB" id="A0A0M2PX81"/>
<dbReference type="Gene3D" id="3.40.1350.10">
    <property type="match status" value="1"/>
</dbReference>
<proteinExistence type="predicted"/>